<dbReference type="InterPro" id="IPR003439">
    <property type="entry name" value="ABC_transporter-like_ATP-bd"/>
</dbReference>
<dbReference type="InterPro" id="IPR003593">
    <property type="entry name" value="AAA+_ATPase"/>
</dbReference>
<evidence type="ECO:0000256" key="3">
    <source>
        <dbReference type="ARBA" id="ARBA00022741"/>
    </source>
</evidence>
<evidence type="ECO:0000256" key="1">
    <source>
        <dbReference type="ARBA" id="ARBA00004651"/>
    </source>
</evidence>
<feature type="compositionally biased region" description="Pro residues" evidence="7">
    <location>
        <begin position="621"/>
        <end position="631"/>
    </location>
</feature>
<dbReference type="InterPro" id="IPR027417">
    <property type="entry name" value="P-loop_NTPase"/>
</dbReference>
<feature type="compositionally biased region" description="Basic and acidic residues" evidence="7">
    <location>
        <begin position="357"/>
        <end position="372"/>
    </location>
</feature>
<feature type="transmembrane region" description="Helical" evidence="8">
    <location>
        <begin position="908"/>
        <end position="927"/>
    </location>
</feature>
<keyword evidence="3" id="KW-0547">Nucleotide-binding</keyword>
<dbReference type="InterPro" id="IPR036640">
    <property type="entry name" value="ABC1_TM_sf"/>
</dbReference>
<evidence type="ECO:0000256" key="6">
    <source>
        <dbReference type="ARBA" id="ARBA00023136"/>
    </source>
</evidence>
<feature type="transmembrane region" description="Helical" evidence="8">
    <location>
        <begin position="766"/>
        <end position="787"/>
    </location>
</feature>
<evidence type="ECO:0000256" key="4">
    <source>
        <dbReference type="ARBA" id="ARBA00022840"/>
    </source>
</evidence>
<evidence type="ECO:0000259" key="10">
    <source>
        <dbReference type="PROSITE" id="PS50929"/>
    </source>
</evidence>
<feature type="transmembrane region" description="Helical" evidence="8">
    <location>
        <begin position="685"/>
        <end position="705"/>
    </location>
</feature>
<feature type="transmembrane region" description="Helical" evidence="8">
    <location>
        <begin position="271"/>
        <end position="288"/>
    </location>
</feature>
<dbReference type="Pfam" id="PF00005">
    <property type="entry name" value="ABC_tran"/>
    <property type="match status" value="2"/>
</dbReference>
<feature type="domain" description="ABC transporter" evidence="9">
    <location>
        <begin position="365"/>
        <end position="597"/>
    </location>
</feature>
<feature type="transmembrane region" description="Helical" evidence="8">
    <location>
        <begin position="158"/>
        <end position="178"/>
    </location>
</feature>
<dbReference type="EMBL" id="JAVDUM010000006">
    <property type="protein sequence ID" value="MDR6867171.1"/>
    <property type="molecule type" value="Genomic_DNA"/>
</dbReference>
<dbReference type="PROSITE" id="PS50929">
    <property type="entry name" value="ABC_TM1F"/>
    <property type="match status" value="2"/>
</dbReference>
<dbReference type="Proteomes" id="UP001259347">
    <property type="component" value="Unassembled WGS sequence"/>
</dbReference>
<feature type="region of interest" description="Disordered" evidence="7">
    <location>
        <begin position="579"/>
        <end position="636"/>
    </location>
</feature>
<accession>A0ABU1SC68</accession>
<keyword evidence="4 11" id="KW-0067">ATP-binding</keyword>
<feature type="transmembrane region" description="Helical" evidence="8">
    <location>
        <begin position="58"/>
        <end position="75"/>
    </location>
</feature>
<dbReference type="PANTHER" id="PTHR24221">
    <property type="entry name" value="ATP-BINDING CASSETTE SUB-FAMILY B"/>
    <property type="match status" value="1"/>
</dbReference>
<dbReference type="SUPFAM" id="SSF90123">
    <property type="entry name" value="ABC transporter transmembrane region"/>
    <property type="match status" value="2"/>
</dbReference>
<gene>
    <name evidence="11" type="ORF">J2Y69_001770</name>
</gene>
<dbReference type="CDD" id="cd18584">
    <property type="entry name" value="ABC_6TM_AarD_CydD"/>
    <property type="match status" value="1"/>
</dbReference>
<organism evidence="11 12">
    <name type="scientific">Microbacterium resistens</name>
    <dbReference type="NCBI Taxonomy" id="156977"/>
    <lineage>
        <taxon>Bacteria</taxon>
        <taxon>Bacillati</taxon>
        <taxon>Actinomycetota</taxon>
        <taxon>Actinomycetes</taxon>
        <taxon>Micrococcales</taxon>
        <taxon>Microbacteriaceae</taxon>
        <taxon>Microbacterium</taxon>
    </lineage>
</organism>
<sequence>MKPVDPRLLRYAPAARVYLGASAVIALAQTAVTIAFSWFLADAITGVAEGRPVEGGTLGWLAVIVLARGLLLWLAEAWGARAAARTGAQLRSALLDAIGRLGPGWLGRRNQAALAVTAGHGLDALDPYFSRYIPQLVLTAVATPVIVLVMWSQDWPSGLTAVLTLPLIPLFLILIGIATRAVQRRQLTVLQQLAARFADTVQGLATLRLFGREHRAAARMQETAEQYRRETMRVLRFSFLSGFALELLSSLAVAIIAVAVGFRLLAGDMSLGPGLFVLLLAPEAFLPLRQVGVQFHAAAEGVAATEDVFAVLDEAGADAGAEGGADAGAGAGVVAGAGAGVVAGAGASGSAVPVGDDGGHPDDGGHRDDGGRRGLVLREVSVRGLPPVSFVARPGRVTVIEGPSGAGKSSLVAALRGAAPYRGVAELDGRDLRGIEASTWLAWAGQQPGLIRGTIAANVALGVDDPDPRAVRAALAAAGAGTLDPGMELGVQGAGLSGGQAQRVAVARAFHRLEAGAAVLALDEPSSALDAETEGRLWRSVRAAADAGAIVLLVSHRRSARAIADDIVEIGQEPAGIAGTASERSAADPEPHPHAAAAGEPAQAPDQEPARDIQPSAEDPVQPPTQEPVRPPFDTSVRGLLRSAMPETSRFLPALASGVLSAAAAVSLLLVSGWLIVSASLVDSLVPLSVAVVGVRFFAVSRAVFRYLERLTGHDAALRRLAGLRAGIVRRLIPFSPAGLGRTDRGAVLSALVDDVENLQNLPLRVVQPLVTGGIVALASVCVMALISPTAALALAVCLVLAALGAVLFGRVAGDRAERAIALRRAELAGALTDELASLDVLLAYGVEGQARERVRSADAALRRTITRAALAQALSASVVSVAAGAASIWALAAAAPGQPGGAADAPWFAVAVLLPMAVFEVFGAVPQAASAWRGVRASATRIHDALPSSVPPEVRGDEGDPEMVPAAHPDLRLRGLRATWPGSGRPALDGVDLDVRARERVLVTGSSGAGKSTLAAVLVGFLRFEGEYGLGGVDAGRMRGPELRRIVGLCEQSPQLFDEDIRQNLLFARDTATDDELLAVLARVGLADWVRERGGLDARVGERGALVSGGQGQRIALARALLRGFPVLVLDEPTAGVDPATSDALLRDLLDAADGQTVILISHVAPPDGSVDRVIRIAEGRTV</sequence>
<dbReference type="InterPro" id="IPR014216">
    <property type="entry name" value="ABC_transptr_CydD"/>
</dbReference>
<reference evidence="11 12" key="1">
    <citation type="submission" date="2023-07" db="EMBL/GenBank/DDBJ databases">
        <title>Sorghum-associated microbial communities from plants grown in Nebraska, USA.</title>
        <authorList>
            <person name="Schachtman D."/>
        </authorList>
    </citation>
    <scope>NUCLEOTIDE SEQUENCE [LARGE SCALE GENOMIC DNA]</scope>
    <source>
        <strain evidence="11 12">2980</strain>
    </source>
</reference>
<dbReference type="InterPro" id="IPR017871">
    <property type="entry name" value="ABC_transporter-like_CS"/>
</dbReference>
<feature type="domain" description="ABC transmembrane type-1" evidence="10">
    <location>
        <begin position="654"/>
        <end position="935"/>
    </location>
</feature>
<evidence type="ECO:0000313" key="12">
    <source>
        <dbReference type="Proteomes" id="UP001259347"/>
    </source>
</evidence>
<evidence type="ECO:0000256" key="5">
    <source>
        <dbReference type="ARBA" id="ARBA00022989"/>
    </source>
</evidence>
<name>A0ABU1SC68_9MICO</name>
<dbReference type="CDD" id="cd03228">
    <property type="entry name" value="ABCC_MRP_Like"/>
    <property type="match status" value="1"/>
</dbReference>
<evidence type="ECO:0000259" key="9">
    <source>
        <dbReference type="PROSITE" id="PS50893"/>
    </source>
</evidence>
<feature type="region of interest" description="Disordered" evidence="7">
    <location>
        <begin position="351"/>
        <end position="372"/>
    </location>
</feature>
<dbReference type="SUPFAM" id="SSF52540">
    <property type="entry name" value="P-loop containing nucleoside triphosphate hydrolases"/>
    <property type="match status" value="2"/>
</dbReference>
<proteinExistence type="predicted"/>
<feature type="domain" description="ABC transporter" evidence="9">
    <location>
        <begin position="972"/>
        <end position="1184"/>
    </location>
</feature>
<dbReference type="Gene3D" id="1.20.1560.10">
    <property type="entry name" value="ABC transporter type 1, transmembrane domain"/>
    <property type="match status" value="2"/>
</dbReference>
<dbReference type="InterPro" id="IPR011527">
    <property type="entry name" value="ABC1_TM_dom"/>
</dbReference>
<dbReference type="InterPro" id="IPR014223">
    <property type="entry name" value="ABC_CydC/D"/>
</dbReference>
<evidence type="ECO:0000256" key="2">
    <source>
        <dbReference type="ARBA" id="ARBA00022692"/>
    </source>
</evidence>
<dbReference type="PROSITE" id="PS00211">
    <property type="entry name" value="ABC_TRANSPORTER_1"/>
    <property type="match status" value="1"/>
</dbReference>
<keyword evidence="2 8" id="KW-0812">Transmembrane</keyword>
<dbReference type="InterPro" id="IPR039421">
    <property type="entry name" value="Type_1_exporter"/>
</dbReference>
<evidence type="ECO:0000256" key="8">
    <source>
        <dbReference type="SAM" id="Phobius"/>
    </source>
</evidence>
<keyword evidence="5 8" id="KW-1133">Transmembrane helix</keyword>
<dbReference type="PROSITE" id="PS50893">
    <property type="entry name" value="ABC_TRANSPORTER_2"/>
    <property type="match status" value="2"/>
</dbReference>
<feature type="transmembrane region" description="Helical" evidence="8">
    <location>
        <begin position="237"/>
        <end position="265"/>
    </location>
</feature>
<protein>
    <submittedName>
        <fullName evidence="11">ATP-binding cassette subfamily C protein CydCD</fullName>
    </submittedName>
</protein>
<feature type="domain" description="ABC transmembrane type-1" evidence="10">
    <location>
        <begin position="21"/>
        <end position="300"/>
    </location>
</feature>
<keyword evidence="12" id="KW-1185">Reference proteome</keyword>
<evidence type="ECO:0000313" key="11">
    <source>
        <dbReference type="EMBL" id="MDR6867171.1"/>
    </source>
</evidence>
<dbReference type="NCBIfam" id="TIGR02868">
    <property type="entry name" value="CydC"/>
    <property type="match status" value="1"/>
</dbReference>
<keyword evidence="6 8" id="KW-0472">Membrane</keyword>
<dbReference type="Gene3D" id="3.40.50.300">
    <property type="entry name" value="P-loop containing nucleotide triphosphate hydrolases"/>
    <property type="match status" value="2"/>
</dbReference>
<dbReference type="PANTHER" id="PTHR24221:SF590">
    <property type="entry name" value="COMPONENT LINKED WITH THE ASSEMBLY OF CYTOCHROME' TRANSPORT TRANSMEMBRANE ATP-BINDING PROTEIN ABC TRANSPORTER CYDD-RELATED"/>
    <property type="match status" value="1"/>
</dbReference>
<feature type="transmembrane region" description="Helical" evidence="8">
    <location>
        <begin position="651"/>
        <end position="679"/>
    </location>
</feature>
<comment type="subcellular location">
    <subcellularLocation>
        <location evidence="1">Cell membrane</location>
        <topology evidence="1">Multi-pass membrane protein</topology>
    </subcellularLocation>
</comment>
<evidence type="ECO:0000256" key="7">
    <source>
        <dbReference type="SAM" id="MobiDB-lite"/>
    </source>
</evidence>
<dbReference type="SMART" id="SM00382">
    <property type="entry name" value="AAA"/>
    <property type="match status" value="2"/>
</dbReference>
<comment type="caution">
    <text evidence="11">The sequence shown here is derived from an EMBL/GenBank/DDBJ whole genome shotgun (WGS) entry which is preliminary data.</text>
</comment>
<feature type="transmembrane region" description="Helical" evidence="8">
    <location>
        <begin position="132"/>
        <end position="152"/>
    </location>
</feature>
<feature type="transmembrane region" description="Helical" evidence="8">
    <location>
        <begin position="871"/>
        <end position="896"/>
    </location>
</feature>
<dbReference type="NCBIfam" id="TIGR02857">
    <property type="entry name" value="CydD"/>
    <property type="match status" value="1"/>
</dbReference>
<feature type="compositionally biased region" description="Low complexity" evidence="7">
    <location>
        <begin position="594"/>
        <end position="607"/>
    </location>
</feature>
<dbReference type="Pfam" id="PF00664">
    <property type="entry name" value="ABC_membrane"/>
    <property type="match status" value="2"/>
</dbReference>
<feature type="transmembrane region" description="Helical" evidence="8">
    <location>
        <begin position="793"/>
        <end position="814"/>
    </location>
</feature>
<dbReference type="RefSeq" id="WP_310019696.1">
    <property type="nucleotide sequence ID" value="NZ_JAVDUM010000006.1"/>
</dbReference>
<dbReference type="GO" id="GO:0005524">
    <property type="term" value="F:ATP binding"/>
    <property type="evidence" value="ECO:0007669"/>
    <property type="project" value="UniProtKB-KW"/>
</dbReference>
<feature type="transmembrane region" description="Helical" evidence="8">
    <location>
        <begin position="17"/>
        <end position="38"/>
    </location>
</feature>